<dbReference type="AlphaFoldDB" id="A6DTB3"/>
<dbReference type="eggNOG" id="COG0737">
    <property type="taxonomic scope" value="Bacteria"/>
</dbReference>
<organism evidence="5 6">
    <name type="scientific">Lentisphaera araneosa HTCC2155</name>
    <dbReference type="NCBI Taxonomy" id="313628"/>
    <lineage>
        <taxon>Bacteria</taxon>
        <taxon>Pseudomonadati</taxon>
        <taxon>Lentisphaerota</taxon>
        <taxon>Lentisphaeria</taxon>
        <taxon>Lentisphaerales</taxon>
        <taxon>Lentisphaeraceae</taxon>
        <taxon>Lentisphaera</taxon>
    </lineage>
</organism>
<name>A6DTB3_9BACT</name>
<keyword evidence="1" id="KW-0732">Signal</keyword>
<dbReference type="Gene3D" id="3.60.21.10">
    <property type="match status" value="1"/>
</dbReference>
<evidence type="ECO:0000313" key="5">
    <source>
        <dbReference type="EMBL" id="EDM25093.1"/>
    </source>
</evidence>
<protein>
    <submittedName>
        <fullName evidence="5">Phosphatase</fullName>
    </submittedName>
</protein>
<comment type="caution">
    <text evidence="5">The sequence shown here is derived from an EMBL/GenBank/DDBJ whole genome shotgun (WGS) entry which is preliminary data.</text>
</comment>
<dbReference type="GO" id="GO:0009166">
    <property type="term" value="P:nucleotide catabolic process"/>
    <property type="evidence" value="ECO:0007669"/>
    <property type="project" value="InterPro"/>
</dbReference>
<dbReference type="EMBL" id="ABCK01000036">
    <property type="protein sequence ID" value="EDM25093.1"/>
    <property type="molecule type" value="Genomic_DNA"/>
</dbReference>
<comment type="similarity">
    <text evidence="2">Belongs to the 5'-nucleotidase family.</text>
</comment>
<evidence type="ECO:0000256" key="2">
    <source>
        <dbReference type="RuleBase" id="RU362119"/>
    </source>
</evidence>
<evidence type="ECO:0000259" key="3">
    <source>
        <dbReference type="Pfam" id="PF00149"/>
    </source>
</evidence>
<dbReference type="GO" id="GO:0000166">
    <property type="term" value="F:nucleotide binding"/>
    <property type="evidence" value="ECO:0007669"/>
    <property type="project" value="UniProtKB-KW"/>
</dbReference>
<dbReference type="GO" id="GO:0030288">
    <property type="term" value="C:outer membrane-bounded periplasmic space"/>
    <property type="evidence" value="ECO:0007669"/>
    <property type="project" value="TreeGrafter"/>
</dbReference>
<evidence type="ECO:0000313" key="6">
    <source>
        <dbReference type="Proteomes" id="UP000004947"/>
    </source>
</evidence>
<evidence type="ECO:0000259" key="4">
    <source>
        <dbReference type="Pfam" id="PF02872"/>
    </source>
</evidence>
<dbReference type="InterPro" id="IPR008334">
    <property type="entry name" value="5'-Nucleotdase_C"/>
</dbReference>
<evidence type="ECO:0000256" key="1">
    <source>
        <dbReference type="ARBA" id="ARBA00022729"/>
    </source>
</evidence>
<dbReference type="InterPro" id="IPR004843">
    <property type="entry name" value="Calcineurin-like_PHP"/>
</dbReference>
<feature type="domain" description="Calcineurin-like phosphoesterase" evidence="3">
    <location>
        <begin position="7"/>
        <end position="236"/>
    </location>
</feature>
<dbReference type="RefSeq" id="WP_007281062.1">
    <property type="nucleotide sequence ID" value="NZ_ABCK01000036.1"/>
</dbReference>
<dbReference type="STRING" id="313628.LNTAR_02754"/>
<feature type="domain" description="5'-Nucleotidase C-terminal" evidence="4">
    <location>
        <begin position="318"/>
        <end position="468"/>
    </location>
</feature>
<dbReference type="Pfam" id="PF02872">
    <property type="entry name" value="5_nucleotid_C"/>
    <property type="match status" value="1"/>
</dbReference>
<dbReference type="GO" id="GO:0016787">
    <property type="term" value="F:hydrolase activity"/>
    <property type="evidence" value="ECO:0007669"/>
    <property type="project" value="UniProtKB-KW"/>
</dbReference>
<dbReference type="SUPFAM" id="SSF56300">
    <property type="entry name" value="Metallo-dependent phosphatases"/>
    <property type="match status" value="1"/>
</dbReference>
<dbReference type="PRINTS" id="PR01607">
    <property type="entry name" value="APYRASEFAMLY"/>
</dbReference>
<dbReference type="InterPro" id="IPR029052">
    <property type="entry name" value="Metallo-depent_PP-like"/>
</dbReference>
<dbReference type="InterPro" id="IPR006179">
    <property type="entry name" value="5_nucleotidase/apyrase"/>
</dbReference>
<gene>
    <name evidence="5" type="ORF">LNTAR_02754</name>
</gene>
<dbReference type="InterPro" id="IPR036907">
    <property type="entry name" value="5'-Nucleotdase_C_sf"/>
</dbReference>
<keyword evidence="2" id="KW-0547">Nucleotide-binding</keyword>
<dbReference type="OrthoDB" id="9803927at2"/>
<keyword evidence="6" id="KW-1185">Reference proteome</keyword>
<proteinExistence type="inferred from homology"/>
<dbReference type="Pfam" id="PF00149">
    <property type="entry name" value="Metallophos"/>
    <property type="match status" value="1"/>
</dbReference>
<dbReference type="PANTHER" id="PTHR11575">
    <property type="entry name" value="5'-NUCLEOTIDASE-RELATED"/>
    <property type="match status" value="1"/>
</dbReference>
<dbReference type="Gene3D" id="3.90.780.10">
    <property type="entry name" value="5'-Nucleotidase, C-terminal domain"/>
    <property type="match status" value="1"/>
</dbReference>
<accession>A6DTB3</accession>
<sequence>MKDKLTLVYTTDLHGFLVADSYLTDQKSSHGLIQTASLIKRIRREEKEVIFFDNGDTLSGSLISLRCGEDKRYSNPMVNALNELDCAFSVVGNHEFDFGRKYLDKAVEQSNFPWLGANLVKNRGGNPAFGPAWHIQTTESAKKVAFIGLTTPETAELAHEDAIKGLTFLDPLEVLGPILKEVKDFGVDLIVVSSHGGYDSKTPFWSQEVPEKLDLRSQICEKYPEIDLFITGHTHSLLSDREINGVHTIQAACYGHYLGRIDIEWAEGEVEIQSENIPVKGQRLEKNLLESSRRVLESTVEWLDEPIGESLDDFSFSSSREALMYPSRLMSLVHMVIQDATDCDISAAAFWKLDGWKSGTITRRTILNLVPDNYLHVLSMNGKTLRKALEQSLSFFECDESGDVEPGSRIYTYDIWSGVYYQADLSCKPGRRIKELTYLGEPVSDEQNLKVAFYHFRTNGALGYEMLQDAKLVWQSKKTMRDYLLAFMKKHYELSVPVEFNWKLMSGEEVL</sequence>
<reference evidence="5 6" key="1">
    <citation type="journal article" date="2010" name="J. Bacteriol.">
        <title>Genome sequence of Lentisphaera araneosa HTCC2155T, the type species of the order Lentisphaerales in the phylum Lentisphaerae.</title>
        <authorList>
            <person name="Thrash J.C."/>
            <person name="Cho J.C."/>
            <person name="Vergin K.L."/>
            <person name="Morris R.M."/>
            <person name="Giovannoni S.J."/>
        </authorList>
    </citation>
    <scope>NUCLEOTIDE SEQUENCE [LARGE SCALE GENOMIC DNA]</scope>
    <source>
        <strain evidence="5 6">HTCC2155</strain>
    </source>
</reference>
<dbReference type="PANTHER" id="PTHR11575:SF24">
    <property type="entry name" value="5'-NUCLEOTIDASE"/>
    <property type="match status" value="1"/>
</dbReference>
<dbReference type="SUPFAM" id="SSF55816">
    <property type="entry name" value="5'-nucleotidase (syn. UDP-sugar hydrolase), C-terminal domain"/>
    <property type="match status" value="1"/>
</dbReference>
<keyword evidence="2" id="KW-0378">Hydrolase</keyword>
<dbReference type="Proteomes" id="UP000004947">
    <property type="component" value="Unassembled WGS sequence"/>
</dbReference>